<evidence type="ECO:0000256" key="1">
    <source>
        <dbReference type="SAM" id="SignalP"/>
    </source>
</evidence>
<dbReference type="GeneID" id="55494987"/>
<dbReference type="OrthoDB" id="7707276at2"/>
<keyword evidence="1" id="KW-0732">Signal</keyword>
<name>A0A0P1EH45_9RHOB</name>
<dbReference type="EMBL" id="CYPU01000070">
    <property type="protein sequence ID" value="CUH49650.1"/>
    <property type="molecule type" value="Genomic_DNA"/>
</dbReference>
<evidence type="ECO:0008006" key="4">
    <source>
        <dbReference type="Google" id="ProtNLM"/>
    </source>
</evidence>
<dbReference type="AlphaFoldDB" id="A0A0P1EH45"/>
<proteinExistence type="predicted"/>
<evidence type="ECO:0000313" key="3">
    <source>
        <dbReference type="Proteomes" id="UP000050783"/>
    </source>
</evidence>
<gene>
    <name evidence="2" type="ORF">RUA4292_03847</name>
</gene>
<reference evidence="2 3" key="1">
    <citation type="submission" date="2015-09" db="EMBL/GenBank/DDBJ databases">
        <authorList>
            <consortium name="Swine Surveillance"/>
        </authorList>
    </citation>
    <scope>NUCLEOTIDE SEQUENCE [LARGE SCALE GENOMIC DNA]</scope>
    <source>
        <strain evidence="2 3">CECT 4292</strain>
    </source>
</reference>
<feature type="chain" id="PRO_5006061584" description="NosL" evidence="1">
    <location>
        <begin position="24"/>
        <end position="175"/>
    </location>
</feature>
<dbReference type="Proteomes" id="UP000050783">
    <property type="component" value="Unassembled WGS sequence"/>
</dbReference>
<protein>
    <recommendedName>
        <fullName evidence="4">NosL</fullName>
    </recommendedName>
</protein>
<organism evidence="2 3">
    <name type="scientific">Ruegeria atlantica</name>
    <dbReference type="NCBI Taxonomy" id="81569"/>
    <lineage>
        <taxon>Bacteria</taxon>
        <taxon>Pseudomonadati</taxon>
        <taxon>Pseudomonadota</taxon>
        <taxon>Alphaproteobacteria</taxon>
        <taxon>Rhodobacterales</taxon>
        <taxon>Roseobacteraceae</taxon>
        <taxon>Ruegeria</taxon>
    </lineage>
</organism>
<sequence length="175" mass="19217">MKSLTKTYIVAAVLACGATTGHAKDKNILPKDNAEFVNYGEESGWNIFVDKSQNTCLIERVDENTNVVQMGLTPDKDFGYMGVFTKADIEFKDDKVELLMDNKLYYGDTTAAPPNLADGYKGGYLLANNPDFVTDVMERETMIVMPESNFAFEISLAGTKKAIEAARACNASLTN</sequence>
<accession>A0A0P1EH45</accession>
<evidence type="ECO:0000313" key="2">
    <source>
        <dbReference type="EMBL" id="CUH49650.1"/>
    </source>
</evidence>
<dbReference type="RefSeq" id="WP_058279032.1">
    <property type="nucleotide sequence ID" value="NZ_CYPU01000070.1"/>
</dbReference>
<feature type="signal peptide" evidence="1">
    <location>
        <begin position="1"/>
        <end position="23"/>
    </location>
</feature>